<reference evidence="1 2" key="1">
    <citation type="journal article" date="2016" name="Nat. Commun.">
        <title>Thousands of microbial genomes shed light on interconnected biogeochemical processes in an aquifer system.</title>
        <authorList>
            <person name="Anantharaman K."/>
            <person name="Brown C.T."/>
            <person name="Hug L.A."/>
            <person name="Sharon I."/>
            <person name="Castelle C.J."/>
            <person name="Probst A.J."/>
            <person name="Thomas B.C."/>
            <person name="Singh A."/>
            <person name="Wilkins M.J."/>
            <person name="Karaoz U."/>
            <person name="Brodie E.L."/>
            <person name="Williams K.H."/>
            <person name="Hubbard S.S."/>
            <person name="Banfield J.F."/>
        </authorList>
    </citation>
    <scope>NUCLEOTIDE SEQUENCE [LARGE SCALE GENOMIC DNA]</scope>
</reference>
<gene>
    <name evidence="1" type="ORF">A2872_01500</name>
</gene>
<dbReference type="AlphaFoldDB" id="A0A1F5Z565"/>
<evidence type="ECO:0000313" key="1">
    <source>
        <dbReference type="EMBL" id="OGG07262.1"/>
    </source>
</evidence>
<sequence>MTDEELLQSHLGKERFFDMLDLLAVLPNGICGCTNELLFPKLLKHYGVKPDNTVYKECHRLGIPLMNGEQAATPEQFDAIWKALEDYGFA</sequence>
<organism evidence="1 2">
    <name type="scientific">Candidatus Gottesmanbacteria bacterium RIFCSPHIGHO2_01_FULL_42_12</name>
    <dbReference type="NCBI Taxonomy" id="1798377"/>
    <lineage>
        <taxon>Bacteria</taxon>
        <taxon>Candidatus Gottesmaniibacteriota</taxon>
    </lineage>
</organism>
<accession>A0A1F5Z565</accession>
<dbReference type="EMBL" id="MFJG01000009">
    <property type="protein sequence ID" value="OGG07262.1"/>
    <property type="molecule type" value="Genomic_DNA"/>
</dbReference>
<proteinExistence type="predicted"/>
<name>A0A1F5Z565_9BACT</name>
<protein>
    <submittedName>
        <fullName evidence="1">Uncharacterized protein</fullName>
    </submittedName>
</protein>
<evidence type="ECO:0000313" key="2">
    <source>
        <dbReference type="Proteomes" id="UP000178681"/>
    </source>
</evidence>
<dbReference type="Proteomes" id="UP000178681">
    <property type="component" value="Unassembled WGS sequence"/>
</dbReference>
<comment type="caution">
    <text evidence="1">The sequence shown here is derived from an EMBL/GenBank/DDBJ whole genome shotgun (WGS) entry which is preliminary data.</text>
</comment>